<comment type="caution">
    <text evidence="7">The sequence shown here is derived from an EMBL/GenBank/DDBJ whole genome shotgun (WGS) entry which is preliminary data.</text>
</comment>
<keyword evidence="3" id="KW-0862">Zinc</keyword>
<dbReference type="Pfam" id="PF00097">
    <property type="entry name" value="zf-C3HC4"/>
    <property type="match status" value="1"/>
</dbReference>
<feature type="region of interest" description="Disordered" evidence="5">
    <location>
        <begin position="169"/>
        <end position="189"/>
    </location>
</feature>
<dbReference type="SUPFAM" id="SSF57850">
    <property type="entry name" value="RING/U-box"/>
    <property type="match status" value="1"/>
</dbReference>
<dbReference type="InterPro" id="IPR013083">
    <property type="entry name" value="Znf_RING/FYVE/PHD"/>
</dbReference>
<evidence type="ECO:0000256" key="4">
    <source>
        <dbReference type="PROSITE-ProRule" id="PRU00175"/>
    </source>
</evidence>
<evidence type="ECO:0000259" key="6">
    <source>
        <dbReference type="PROSITE" id="PS50089"/>
    </source>
</evidence>
<feature type="domain" description="RING-type" evidence="6">
    <location>
        <begin position="212"/>
        <end position="252"/>
    </location>
</feature>
<evidence type="ECO:0000313" key="8">
    <source>
        <dbReference type="Proteomes" id="UP001281761"/>
    </source>
</evidence>
<organism evidence="7 8">
    <name type="scientific">Blattamonas nauphoetae</name>
    <dbReference type="NCBI Taxonomy" id="2049346"/>
    <lineage>
        <taxon>Eukaryota</taxon>
        <taxon>Metamonada</taxon>
        <taxon>Preaxostyla</taxon>
        <taxon>Oxymonadida</taxon>
        <taxon>Blattamonas</taxon>
    </lineage>
</organism>
<sequence>MLFTESDTRKVREFTEALEKGEEVNKTRLQRNKNNQQTSQTTIPSLQIPSPAPTAETKMGKKPSLANLSPAKPVPNMSPRSPRKQRSKRNLQPLTEQDVEKQQKEMERREEERRVVEQARKFNEYISSQVGTVASLTAANEMTDGQKSMFDWTWMDQRVLRNRLKADRGCDTPTVGDSRNDSHQTSHHMGEVKSLVDELDTVNGAMTVDLSCANCLQLMNDPVTFIPCGHTLYRVCAYKYGKQGKTQCPTCSDAANTTRGYVRNFIVESLCTREAVKRQRMDEIRSSSGSLMVTQALLEVRMRKLPQARMILDSFDEEIANGQNLPLKPSNGGTLGLQHRSHSLSSVSPPTRMSCGSKYLRNFTAFASTESSIANCIGVLSGS</sequence>
<keyword evidence="2 4" id="KW-0863">Zinc-finger</keyword>
<feature type="region of interest" description="Disordered" evidence="5">
    <location>
        <begin position="329"/>
        <end position="349"/>
    </location>
</feature>
<dbReference type="Proteomes" id="UP001281761">
    <property type="component" value="Unassembled WGS sequence"/>
</dbReference>
<dbReference type="EMBL" id="JARBJD010000080">
    <property type="protein sequence ID" value="KAK2954240.1"/>
    <property type="molecule type" value="Genomic_DNA"/>
</dbReference>
<feature type="compositionally biased region" description="Basic and acidic residues" evidence="5">
    <location>
        <begin position="98"/>
        <end position="112"/>
    </location>
</feature>
<protein>
    <recommendedName>
        <fullName evidence="6">RING-type domain-containing protein</fullName>
    </recommendedName>
</protein>
<name>A0ABQ9XS33_9EUKA</name>
<dbReference type="Gene3D" id="3.30.40.10">
    <property type="entry name" value="Zinc/RING finger domain, C3HC4 (zinc finger)"/>
    <property type="match status" value="1"/>
</dbReference>
<dbReference type="PROSITE" id="PS50089">
    <property type="entry name" value="ZF_RING_2"/>
    <property type="match status" value="1"/>
</dbReference>
<proteinExistence type="predicted"/>
<accession>A0ABQ9XS33</accession>
<dbReference type="InterPro" id="IPR001841">
    <property type="entry name" value="Znf_RING"/>
</dbReference>
<keyword evidence="1" id="KW-0479">Metal-binding</keyword>
<reference evidence="7 8" key="1">
    <citation type="journal article" date="2022" name="bioRxiv">
        <title>Genomics of Preaxostyla Flagellates Illuminates Evolutionary Transitions and the Path Towards Mitochondrial Loss.</title>
        <authorList>
            <person name="Novak L.V.F."/>
            <person name="Treitli S.C."/>
            <person name="Pyrih J."/>
            <person name="Halakuc P."/>
            <person name="Pipaliya S.V."/>
            <person name="Vacek V."/>
            <person name="Brzon O."/>
            <person name="Soukal P."/>
            <person name="Eme L."/>
            <person name="Dacks J.B."/>
            <person name="Karnkowska A."/>
            <person name="Elias M."/>
            <person name="Hampl V."/>
        </authorList>
    </citation>
    <scope>NUCLEOTIDE SEQUENCE [LARGE SCALE GENOMIC DNA]</scope>
    <source>
        <strain evidence="7">NAU3</strain>
        <tissue evidence="7">Gut</tissue>
    </source>
</reference>
<feature type="compositionally biased region" description="Basic and acidic residues" evidence="5">
    <location>
        <begin position="178"/>
        <end position="189"/>
    </location>
</feature>
<evidence type="ECO:0000313" key="7">
    <source>
        <dbReference type="EMBL" id="KAK2954240.1"/>
    </source>
</evidence>
<feature type="compositionally biased region" description="Polar residues" evidence="5">
    <location>
        <begin position="32"/>
        <end position="48"/>
    </location>
</feature>
<feature type="region of interest" description="Disordered" evidence="5">
    <location>
        <begin position="21"/>
        <end position="112"/>
    </location>
</feature>
<dbReference type="InterPro" id="IPR018957">
    <property type="entry name" value="Znf_C3HC4_RING-type"/>
</dbReference>
<evidence type="ECO:0000256" key="1">
    <source>
        <dbReference type="ARBA" id="ARBA00022723"/>
    </source>
</evidence>
<evidence type="ECO:0000256" key="3">
    <source>
        <dbReference type="ARBA" id="ARBA00022833"/>
    </source>
</evidence>
<keyword evidence="8" id="KW-1185">Reference proteome</keyword>
<evidence type="ECO:0000256" key="5">
    <source>
        <dbReference type="SAM" id="MobiDB-lite"/>
    </source>
</evidence>
<gene>
    <name evidence="7" type="ORF">BLNAU_10739</name>
</gene>
<evidence type="ECO:0000256" key="2">
    <source>
        <dbReference type="ARBA" id="ARBA00022771"/>
    </source>
</evidence>